<dbReference type="SMART" id="SM00331">
    <property type="entry name" value="PP2C_SIG"/>
    <property type="match status" value="1"/>
</dbReference>
<proteinExistence type="predicted"/>
<reference evidence="3 4" key="1">
    <citation type="submission" date="2016-05" db="EMBL/GenBank/DDBJ databases">
        <title>Non-Contiguous Finished Genome Sequence of Streptomyces parvulus 2297 Integrated Site-Specifically with Actinophage R4.</title>
        <authorList>
            <person name="Nishizawa T."/>
            <person name="Miura T."/>
            <person name="Harada C."/>
            <person name="Guo Y."/>
            <person name="Narisawa K."/>
            <person name="Ohta H."/>
            <person name="Takahashi H."/>
            <person name="Shirai M."/>
        </authorList>
    </citation>
    <scope>NUCLEOTIDE SEQUENCE [LARGE SCALE GENOMIC DNA]</scope>
    <source>
        <strain evidence="3 4">2297</strain>
    </source>
</reference>
<dbReference type="InterPro" id="IPR001932">
    <property type="entry name" value="PPM-type_phosphatase-like_dom"/>
</dbReference>
<gene>
    <name evidence="3" type="ORF">Spa2297_25925</name>
</gene>
<name>A0A191V5A4_9ACTN</name>
<dbReference type="Gene3D" id="3.60.40.10">
    <property type="entry name" value="PPM-type phosphatase domain"/>
    <property type="match status" value="1"/>
</dbReference>
<dbReference type="SUPFAM" id="SSF81606">
    <property type="entry name" value="PP2C-like"/>
    <property type="match status" value="1"/>
</dbReference>
<dbReference type="PANTHER" id="PTHR43156">
    <property type="entry name" value="STAGE II SPORULATION PROTEIN E-RELATED"/>
    <property type="match status" value="1"/>
</dbReference>
<evidence type="ECO:0000256" key="2">
    <source>
        <dbReference type="SAM" id="MobiDB-lite"/>
    </source>
</evidence>
<dbReference type="AlphaFoldDB" id="A0A191V5A4"/>
<dbReference type="SMART" id="SM00065">
    <property type="entry name" value="GAF"/>
    <property type="match status" value="1"/>
</dbReference>
<dbReference type="GeneID" id="91308341"/>
<dbReference type="RefSeq" id="WP_064730425.1">
    <property type="nucleotide sequence ID" value="NZ_BMRX01000007.1"/>
</dbReference>
<dbReference type="InterPro" id="IPR052016">
    <property type="entry name" value="Bact_Sigma-Reg"/>
</dbReference>
<evidence type="ECO:0000313" key="3">
    <source>
        <dbReference type="EMBL" id="ANJ10105.1"/>
    </source>
</evidence>
<dbReference type="PANTHER" id="PTHR43156:SF2">
    <property type="entry name" value="STAGE II SPORULATION PROTEIN E"/>
    <property type="match status" value="1"/>
</dbReference>
<sequence length="592" mass="63441">MKERTHETPGAPSGWWRHLHELWLAAVRAQDVTMLATRVYSALSEVPGAAAVVGARWAGRETSYLRRWTPDSDETVTWYPAAADWPGGAVPPPVGTPGEPPRVRRRDPDTVAPLVAPALRGTGAVTVLECLFPLGTDDTAGLWMALDHSPSEDEERELRERLHQVADILMVSNRRILEDEVHERRQARDAFLAEASLQMDESLEVEETLRRVARLAVPAVAEGCAVHLLRPDGGLEPVATAHVAADAQAWLGEVALHDAWLAERLRQVAGQSRGRVLRGGDLSGGPFGPDAVGDGKTIRALSVSPLRARGRVLGTLTFLYHRDDTSLADLPTLADLAGRAALAIDTATLYAQRRQHVETLQRQLLPRVLPEAPGVLLSAAYEVGDPSLDVGGDFYDAVVAGDRISLFIGDVCGRGAEAAAYTALARHTLRTLLTDGMAPERTLERLNGALVEEGAARFVTALVVTLTPAAGGGWDADIAGAGHPWPLVRHADGTVEELPARGLLLGVVPGAEYAPHRVRLADGDALVLFTDGLTEARAADGTCFEDLLHDAVRGIGPVDELSARRLVTAASDFREMGDDDTAVLIAHLRGRP</sequence>
<dbReference type="SUPFAM" id="SSF55781">
    <property type="entry name" value="GAF domain-like"/>
    <property type="match status" value="1"/>
</dbReference>
<dbReference type="Pfam" id="PF07228">
    <property type="entry name" value="SpoIIE"/>
    <property type="match status" value="1"/>
</dbReference>
<dbReference type="PROSITE" id="PS51746">
    <property type="entry name" value="PPM_2"/>
    <property type="match status" value="1"/>
</dbReference>
<feature type="region of interest" description="Disordered" evidence="2">
    <location>
        <begin position="87"/>
        <end position="106"/>
    </location>
</feature>
<dbReference type="KEGG" id="spav:Spa2297_25925"/>
<dbReference type="InterPro" id="IPR029016">
    <property type="entry name" value="GAF-like_dom_sf"/>
</dbReference>
<dbReference type="InterPro" id="IPR036457">
    <property type="entry name" value="PPM-type-like_dom_sf"/>
</dbReference>
<feature type="compositionally biased region" description="Pro residues" evidence="2">
    <location>
        <begin position="89"/>
        <end position="100"/>
    </location>
</feature>
<dbReference type="GO" id="GO:0016791">
    <property type="term" value="F:phosphatase activity"/>
    <property type="evidence" value="ECO:0007669"/>
    <property type="project" value="TreeGrafter"/>
</dbReference>
<dbReference type="EMBL" id="CP015866">
    <property type="protein sequence ID" value="ANJ10105.1"/>
    <property type="molecule type" value="Genomic_DNA"/>
</dbReference>
<protein>
    <submittedName>
        <fullName evidence="3">Uncharacterized protein</fullName>
    </submittedName>
</protein>
<dbReference type="Gene3D" id="3.30.450.40">
    <property type="match status" value="1"/>
</dbReference>
<keyword evidence="1" id="KW-0378">Hydrolase</keyword>
<dbReference type="InterPro" id="IPR003018">
    <property type="entry name" value="GAF"/>
</dbReference>
<evidence type="ECO:0000256" key="1">
    <source>
        <dbReference type="ARBA" id="ARBA00022801"/>
    </source>
</evidence>
<organism evidence="3 4">
    <name type="scientific">Streptomyces parvulus</name>
    <dbReference type="NCBI Taxonomy" id="146923"/>
    <lineage>
        <taxon>Bacteria</taxon>
        <taxon>Bacillati</taxon>
        <taxon>Actinomycetota</taxon>
        <taxon>Actinomycetes</taxon>
        <taxon>Kitasatosporales</taxon>
        <taxon>Streptomycetaceae</taxon>
        <taxon>Streptomyces</taxon>
    </lineage>
</organism>
<dbReference type="Proteomes" id="UP000078468">
    <property type="component" value="Chromosome"/>
</dbReference>
<accession>A0A191V5A4</accession>
<evidence type="ECO:0000313" key="4">
    <source>
        <dbReference type="Proteomes" id="UP000078468"/>
    </source>
</evidence>